<evidence type="ECO:0000256" key="2">
    <source>
        <dbReference type="SAM" id="SignalP"/>
    </source>
</evidence>
<dbReference type="InterPro" id="IPR034904">
    <property type="entry name" value="FSCA_dom_sf"/>
</dbReference>
<evidence type="ECO:0000256" key="1">
    <source>
        <dbReference type="ARBA" id="ARBA00006420"/>
    </source>
</evidence>
<comment type="similarity">
    <text evidence="1">Belongs to the NifU family.</text>
</comment>
<protein>
    <recommendedName>
        <fullName evidence="3">NIF system FeS cluster assembly NifU C-terminal domain-containing protein</fullName>
    </recommendedName>
</protein>
<dbReference type="SUPFAM" id="SSF117916">
    <property type="entry name" value="Fe-S cluster assembly (FSCA) domain-like"/>
    <property type="match status" value="1"/>
</dbReference>
<keyword evidence="2" id="KW-0732">Signal</keyword>
<dbReference type="GO" id="GO:0005198">
    <property type="term" value="F:structural molecule activity"/>
    <property type="evidence" value="ECO:0007669"/>
    <property type="project" value="UniProtKB-ARBA"/>
</dbReference>
<dbReference type="PANTHER" id="PTHR11178">
    <property type="entry name" value="IRON-SULFUR CLUSTER SCAFFOLD PROTEIN NFU-RELATED"/>
    <property type="match status" value="1"/>
</dbReference>
<dbReference type="FunFam" id="3.30.300.130:FF:000003">
    <property type="entry name" value="NifU-like protein 3, chloroplastic"/>
    <property type="match status" value="1"/>
</dbReference>
<dbReference type="PANTHER" id="PTHR11178:SF15">
    <property type="entry name" value="NIFU-LIKE PROTEIN 1, CHLOROPLASTIC"/>
    <property type="match status" value="1"/>
</dbReference>
<keyword evidence="5" id="KW-1185">Reference proteome</keyword>
<dbReference type="InterPro" id="IPR001075">
    <property type="entry name" value="NIF_FeS_clus_asmbl_NifU_C"/>
</dbReference>
<dbReference type="GO" id="GO:0005506">
    <property type="term" value="F:iron ion binding"/>
    <property type="evidence" value="ECO:0007669"/>
    <property type="project" value="InterPro"/>
</dbReference>
<evidence type="ECO:0000313" key="5">
    <source>
        <dbReference type="Proteomes" id="UP001515480"/>
    </source>
</evidence>
<evidence type="ECO:0000259" key="3">
    <source>
        <dbReference type="Pfam" id="PF01106"/>
    </source>
</evidence>
<comment type="caution">
    <text evidence="4">The sequence shown here is derived from an EMBL/GenBank/DDBJ whole genome shotgun (WGS) entry which is preliminary data.</text>
</comment>
<dbReference type="Pfam" id="PF01106">
    <property type="entry name" value="NifU"/>
    <property type="match status" value="1"/>
</dbReference>
<dbReference type="Proteomes" id="UP001515480">
    <property type="component" value="Unassembled WGS sequence"/>
</dbReference>
<feature type="domain" description="NIF system FeS cluster assembly NifU C-terminal" evidence="3">
    <location>
        <begin position="76"/>
        <end position="141"/>
    </location>
</feature>
<dbReference type="GO" id="GO:0005739">
    <property type="term" value="C:mitochondrion"/>
    <property type="evidence" value="ECO:0007669"/>
    <property type="project" value="TreeGrafter"/>
</dbReference>
<accession>A0AB34JQF5</accession>
<dbReference type="EMBL" id="JBGBPQ010000006">
    <property type="protein sequence ID" value="KAL1523082.1"/>
    <property type="molecule type" value="Genomic_DNA"/>
</dbReference>
<dbReference type="Gene3D" id="3.30.300.130">
    <property type="entry name" value="Fe-S cluster assembly (FSCA)"/>
    <property type="match status" value="1"/>
</dbReference>
<feature type="chain" id="PRO_5044279146" description="NIF system FeS cluster assembly NifU C-terminal domain-containing protein" evidence="2">
    <location>
        <begin position="23"/>
        <end position="218"/>
    </location>
</feature>
<dbReference type="GO" id="GO:0051536">
    <property type="term" value="F:iron-sulfur cluster binding"/>
    <property type="evidence" value="ECO:0007669"/>
    <property type="project" value="InterPro"/>
</dbReference>
<gene>
    <name evidence="4" type="ORF">AB1Y20_018042</name>
</gene>
<reference evidence="4 5" key="1">
    <citation type="journal article" date="2024" name="Science">
        <title>Giant polyketide synthase enzymes in the biosynthesis of giant marine polyether toxins.</title>
        <authorList>
            <person name="Fallon T.R."/>
            <person name="Shende V.V."/>
            <person name="Wierzbicki I.H."/>
            <person name="Pendleton A.L."/>
            <person name="Watervoot N.F."/>
            <person name="Auber R.P."/>
            <person name="Gonzalez D.J."/>
            <person name="Wisecaver J.H."/>
            <person name="Moore B.S."/>
        </authorList>
    </citation>
    <scope>NUCLEOTIDE SEQUENCE [LARGE SCALE GENOMIC DNA]</scope>
    <source>
        <strain evidence="4 5">12B1</strain>
    </source>
</reference>
<proteinExistence type="inferred from homology"/>
<organism evidence="4 5">
    <name type="scientific">Prymnesium parvum</name>
    <name type="common">Toxic golden alga</name>
    <dbReference type="NCBI Taxonomy" id="97485"/>
    <lineage>
        <taxon>Eukaryota</taxon>
        <taxon>Haptista</taxon>
        <taxon>Haptophyta</taxon>
        <taxon>Prymnesiophyceae</taxon>
        <taxon>Prymnesiales</taxon>
        <taxon>Prymnesiaceae</taxon>
        <taxon>Prymnesium</taxon>
    </lineage>
</organism>
<dbReference type="GO" id="GO:0009536">
    <property type="term" value="C:plastid"/>
    <property type="evidence" value="ECO:0007669"/>
    <property type="project" value="UniProtKB-ARBA"/>
</dbReference>
<dbReference type="AlphaFoldDB" id="A0AB34JQF5"/>
<evidence type="ECO:0000313" key="4">
    <source>
        <dbReference type="EMBL" id="KAL1523082.1"/>
    </source>
</evidence>
<name>A0AB34JQF5_PRYPA</name>
<sequence length="218" mass="23148">MRTMATFALLLPFLALIGHGDAAYLPLPSALRVAATTSRRASSHTLAEAPASPFESSKVPSAPIGQFLDLTEANVDLVLEEVRPYLVADGGNVAVAGVDLESRSVRLILQGACGSCPSSTVTMKMGIERVLKEKFENLGEVLDVTQEEAIANTELSIDLVYRKLDSLMDAITALGGSIRVVSAADGIATLEYNGPAKVKFGIEMALRDDPLIKEVVFT</sequence>
<dbReference type="GO" id="GO:0016226">
    <property type="term" value="P:iron-sulfur cluster assembly"/>
    <property type="evidence" value="ECO:0007669"/>
    <property type="project" value="InterPro"/>
</dbReference>
<feature type="signal peptide" evidence="2">
    <location>
        <begin position="1"/>
        <end position="22"/>
    </location>
</feature>